<reference evidence="2 3" key="1">
    <citation type="submission" date="2024-06" db="EMBL/GenBank/DDBJ databases">
        <title>A chromosome level genome sequence of Diviner's sage (Salvia divinorum).</title>
        <authorList>
            <person name="Ford S.A."/>
            <person name="Ro D.-K."/>
            <person name="Ness R.W."/>
            <person name="Phillips M.A."/>
        </authorList>
    </citation>
    <scope>NUCLEOTIDE SEQUENCE [LARGE SCALE GENOMIC DNA]</scope>
    <source>
        <strain evidence="2">SAF-2024a</strain>
        <tissue evidence="2">Leaf</tissue>
    </source>
</reference>
<organism evidence="2 3">
    <name type="scientific">Salvia divinorum</name>
    <name type="common">Maria pastora</name>
    <name type="synonym">Diviner's sage</name>
    <dbReference type="NCBI Taxonomy" id="28513"/>
    <lineage>
        <taxon>Eukaryota</taxon>
        <taxon>Viridiplantae</taxon>
        <taxon>Streptophyta</taxon>
        <taxon>Embryophyta</taxon>
        <taxon>Tracheophyta</taxon>
        <taxon>Spermatophyta</taxon>
        <taxon>Magnoliopsida</taxon>
        <taxon>eudicotyledons</taxon>
        <taxon>Gunneridae</taxon>
        <taxon>Pentapetalae</taxon>
        <taxon>asterids</taxon>
        <taxon>lamiids</taxon>
        <taxon>Lamiales</taxon>
        <taxon>Lamiaceae</taxon>
        <taxon>Nepetoideae</taxon>
        <taxon>Mentheae</taxon>
        <taxon>Salviinae</taxon>
        <taxon>Salvia</taxon>
        <taxon>Salvia subgen. Calosphace</taxon>
    </lineage>
</organism>
<keyword evidence="1" id="KW-1133">Transmembrane helix</keyword>
<evidence type="ECO:0008006" key="4">
    <source>
        <dbReference type="Google" id="ProtNLM"/>
    </source>
</evidence>
<dbReference type="EMBL" id="JBEAFC010000008">
    <property type="protein sequence ID" value="KAL1544804.1"/>
    <property type="molecule type" value="Genomic_DNA"/>
</dbReference>
<proteinExistence type="predicted"/>
<evidence type="ECO:0000313" key="3">
    <source>
        <dbReference type="Proteomes" id="UP001567538"/>
    </source>
</evidence>
<evidence type="ECO:0000256" key="1">
    <source>
        <dbReference type="SAM" id="Phobius"/>
    </source>
</evidence>
<name>A0ABD1GL02_SALDI</name>
<keyword evidence="3" id="KW-1185">Reference proteome</keyword>
<evidence type="ECO:0000313" key="2">
    <source>
        <dbReference type="EMBL" id="KAL1544804.1"/>
    </source>
</evidence>
<protein>
    <recommendedName>
        <fullName evidence="4">ATP synthase F0 subunit 8</fullName>
    </recommendedName>
</protein>
<comment type="caution">
    <text evidence="2">The sequence shown here is derived from an EMBL/GenBank/DDBJ whole genome shotgun (WGS) entry which is preliminary data.</text>
</comment>
<gene>
    <name evidence="2" type="ORF">AAHA92_21608</name>
</gene>
<sequence>MKPWPPPSSSSTILSHFMLFVLIFSAVVIYLSAFCYVSRLYDHHRPLPLDVHYSKTISSFLIKNKLSFSL</sequence>
<dbReference type="Proteomes" id="UP001567538">
    <property type="component" value="Unassembled WGS sequence"/>
</dbReference>
<keyword evidence="1" id="KW-0472">Membrane</keyword>
<accession>A0ABD1GL02</accession>
<dbReference type="AlphaFoldDB" id="A0ABD1GL02"/>
<keyword evidence="1" id="KW-0812">Transmembrane</keyword>
<feature type="transmembrane region" description="Helical" evidence="1">
    <location>
        <begin position="13"/>
        <end position="37"/>
    </location>
</feature>